<dbReference type="PANTHER" id="PTHR23346:SF7">
    <property type="entry name" value="STALLED RIBOSOME SENSOR GCN1"/>
    <property type="match status" value="1"/>
</dbReference>
<comment type="caution">
    <text evidence="2">The sequence shown here is derived from an EMBL/GenBank/DDBJ whole genome shotgun (WGS) entry which is preliminary data.</text>
</comment>
<evidence type="ECO:0000313" key="2">
    <source>
        <dbReference type="EMBL" id="EPS58996.1"/>
    </source>
</evidence>
<accession>S8C3N9</accession>
<dbReference type="InterPro" id="IPR011989">
    <property type="entry name" value="ARM-like"/>
</dbReference>
<evidence type="ECO:0000256" key="1">
    <source>
        <dbReference type="ARBA" id="ARBA00022737"/>
    </source>
</evidence>
<dbReference type="SUPFAM" id="SSF48371">
    <property type="entry name" value="ARM repeat"/>
    <property type="match status" value="1"/>
</dbReference>
<organism evidence="2 3">
    <name type="scientific">Genlisea aurea</name>
    <dbReference type="NCBI Taxonomy" id="192259"/>
    <lineage>
        <taxon>Eukaryota</taxon>
        <taxon>Viridiplantae</taxon>
        <taxon>Streptophyta</taxon>
        <taxon>Embryophyta</taxon>
        <taxon>Tracheophyta</taxon>
        <taxon>Spermatophyta</taxon>
        <taxon>Magnoliopsida</taxon>
        <taxon>eudicotyledons</taxon>
        <taxon>Gunneridae</taxon>
        <taxon>Pentapetalae</taxon>
        <taxon>asterids</taxon>
        <taxon>lamiids</taxon>
        <taxon>Lamiales</taxon>
        <taxon>Lentibulariaceae</taxon>
        <taxon>Genlisea</taxon>
    </lineage>
</organism>
<dbReference type="PANTHER" id="PTHR23346">
    <property type="entry name" value="TRANSLATIONAL ACTIVATOR GCN1-RELATED"/>
    <property type="match status" value="1"/>
</dbReference>
<dbReference type="GO" id="GO:0019887">
    <property type="term" value="F:protein kinase regulator activity"/>
    <property type="evidence" value="ECO:0007669"/>
    <property type="project" value="TreeGrafter"/>
</dbReference>
<feature type="non-terminal residue" evidence="2">
    <location>
        <position position="1"/>
    </location>
</feature>
<dbReference type="Pfam" id="PF25786">
    <property type="entry name" value="HEAT_GCN1_C"/>
    <property type="match status" value="1"/>
</dbReference>
<dbReference type="Gene3D" id="1.25.10.10">
    <property type="entry name" value="Leucine-rich Repeat Variant"/>
    <property type="match status" value="1"/>
</dbReference>
<reference evidence="2 3" key="1">
    <citation type="journal article" date="2013" name="BMC Genomics">
        <title>The miniature genome of a carnivorous plant Genlisea aurea contains a low number of genes and short non-coding sequences.</title>
        <authorList>
            <person name="Leushkin E.V."/>
            <person name="Sutormin R.A."/>
            <person name="Nabieva E.R."/>
            <person name="Penin A.A."/>
            <person name="Kondrashov A.S."/>
            <person name="Logacheva M.D."/>
        </authorList>
    </citation>
    <scope>NUCLEOTIDE SEQUENCE [LARGE SCALE GENOMIC DNA]</scope>
</reference>
<keyword evidence="3" id="KW-1185">Reference proteome</keyword>
<dbReference type="GO" id="GO:0005829">
    <property type="term" value="C:cytosol"/>
    <property type="evidence" value="ECO:0007669"/>
    <property type="project" value="TreeGrafter"/>
</dbReference>
<evidence type="ECO:0008006" key="4">
    <source>
        <dbReference type="Google" id="ProtNLM"/>
    </source>
</evidence>
<sequence length="390" mass="41698">GLINASAELREQAALGLGELIELTSDKALREFAIPITGPLIRIIGDRYPWQVKSAILSTLSIMIRKGGIALKPFLPQLQTTFIKCLQDSTRTVRSSAAIALGKLSVLSTKVDTLVGDLLSGLQASDVAIQEAMLTALEGVIRNSGKSISAAVVTRTLGQLKGIVYSEHDNLRSSSARVLGPLLQYLENVEVSELLISIVESASSSSWTAKHGSVLALSSMLKHNASVICASPLFTRIFDCLKNSSKDEKFPIRESAVRGLGSLLLHQVSGDPPNAANEAVSLNILVSALRNDTSEVKRRALKALKSASKANPQSMMLHVSLYGPAIAECLKDGSSPVRMAAERCALYSFQLSKGAENVQAAQKYITGLDARRISKLPENSDDSEDSEDDG</sequence>
<name>S8C3N9_9LAMI</name>
<evidence type="ECO:0000313" key="3">
    <source>
        <dbReference type="Proteomes" id="UP000015453"/>
    </source>
</evidence>
<gene>
    <name evidence="2" type="ORF">M569_15816</name>
</gene>
<dbReference type="EMBL" id="AUSU01008726">
    <property type="protein sequence ID" value="EPS58996.1"/>
    <property type="molecule type" value="Genomic_DNA"/>
</dbReference>
<dbReference type="GO" id="GO:0034198">
    <property type="term" value="P:cellular response to amino acid starvation"/>
    <property type="evidence" value="ECO:0007669"/>
    <property type="project" value="TreeGrafter"/>
</dbReference>
<dbReference type="AlphaFoldDB" id="S8C3N9"/>
<dbReference type="InterPro" id="IPR016024">
    <property type="entry name" value="ARM-type_fold"/>
</dbReference>
<dbReference type="Proteomes" id="UP000015453">
    <property type="component" value="Unassembled WGS sequence"/>
</dbReference>
<dbReference type="GO" id="GO:0006417">
    <property type="term" value="P:regulation of translation"/>
    <property type="evidence" value="ECO:0007669"/>
    <property type="project" value="TreeGrafter"/>
</dbReference>
<feature type="non-terminal residue" evidence="2">
    <location>
        <position position="390"/>
    </location>
</feature>
<dbReference type="Pfam" id="PF13513">
    <property type="entry name" value="HEAT_EZ"/>
    <property type="match status" value="1"/>
</dbReference>
<keyword evidence="1" id="KW-0677">Repeat</keyword>
<protein>
    <recommendedName>
        <fullName evidence="4">TOG domain-containing protein</fullName>
    </recommendedName>
</protein>
<dbReference type="OrthoDB" id="1732905at2759"/>
<proteinExistence type="predicted"/>